<accession>A0A0L6VKV1</accession>
<dbReference type="AlphaFoldDB" id="A0A0L6VKV1"/>
<feature type="region of interest" description="Disordered" evidence="1">
    <location>
        <begin position="74"/>
        <end position="102"/>
    </location>
</feature>
<gene>
    <name evidence="2" type="ORF">VP01_14096g1</name>
</gene>
<sequence length="102" mass="11801">MVFNTEEVVFNKFLDDFKSIFFYRNRQHRAEVALSIFQTGTVWAYTKDFNSHACTVGWANAPLMSLYQHGLKENSRGNEQHPFHLPPDYAGNGPEAESRPYN</sequence>
<evidence type="ECO:0000313" key="2">
    <source>
        <dbReference type="EMBL" id="KNZ61378.1"/>
    </source>
</evidence>
<name>A0A0L6VKV1_9BASI</name>
<proteinExistence type="predicted"/>
<dbReference type="Proteomes" id="UP000037035">
    <property type="component" value="Unassembled WGS sequence"/>
</dbReference>
<reference evidence="2 3" key="1">
    <citation type="submission" date="2015-08" db="EMBL/GenBank/DDBJ databases">
        <title>Next Generation Sequencing and Analysis of the Genome of Puccinia sorghi L Schw, the Causal Agent of Maize Common Rust.</title>
        <authorList>
            <person name="Rochi L."/>
            <person name="Burguener G."/>
            <person name="Darino M."/>
            <person name="Turjanski A."/>
            <person name="Kreff E."/>
            <person name="Dieguez M.J."/>
            <person name="Sacco F."/>
        </authorList>
    </citation>
    <scope>NUCLEOTIDE SEQUENCE [LARGE SCALE GENOMIC DNA]</scope>
    <source>
        <strain evidence="2 3">RO10H11247</strain>
    </source>
</reference>
<dbReference type="EMBL" id="LAVV01004550">
    <property type="protein sequence ID" value="KNZ61378.1"/>
    <property type="molecule type" value="Genomic_DNA"/>
</dbReference>
<dbReference type="VEuPathDB" id="FungiDB:VP01_14096g1"/>
<evidence type="ECO:0000313" key="3">
    <source>
        <dbReference type="Proteomes" id="UP000037035"/>
    </source>
</evidence>
<protein>
    <recommendedName>
        <fullName evidence="4">Retrotransposon gag domain-containing protein</fullName>
    </recommendedName>
</protein>
<evidence type="ECO:0000256" key="1">
    <source>
        <dbReference type="SAM" id="MobiDB-lite"/>
    </source>
</evidence>
<organism evidence="2 3">
    <name type="scientific">Puccinia sorghi</name>
    <dbReference type="NCBI Taxonomy" id="27349"/>
    <lineage>
        <taxon>Eukaryota</taxon>
        <taxon>Fungi</taxon>
        <taxon>Dikarya</taxon>
        <taxon>Basidiomycota</taxon>
        <taxon>Pucciniomycotina</taxon>
        <taxon>Pucciniomycetes</taxon>
        <taxon>Pucciniales</taxon>
        <taxon>Pucciniaceae</taxon>
        <taxon>Puccinia</taxon>
    </lineage>
</organism>
<keyword evidence="3" id="KW-1185">Reference proteome</keyword>
<comment type="caution">
    <text evidence="2">The sequence shown here is derived from an EMBL/GenBank/DDBJ whole genome shotgun (WGS) entry which is preliminary data.</text>
</comment>
<evidence type="ECO:0008006" key="4">
    <source>
        <dbReference type="Google" id="ProtNLM"/>
    </source>
</evidence>